<dbReference type="InterPro" id="IPR035983">
    <property type="entry name" value="Hect_E3_ubiquitin_ligase"/>
</dbReference>
<keyword evidence="8" id="KW-0677">Repeat</keyword>
<dbReference type="Gene3D" id="3.30.2160.10">
    <property type="entry name" value="Hect, E3 ligase catalytic domain"/>
    <property type="match status" value="1"/>
</dbReference>
<dbReference type="GO" id="GO:0061630">
    <property type="term" value="F:ubiquitin protein ligase activity"/>
    <property type="evidence" value="ECO:0007669"/>
    <property type="project" value="UniProtKB-EC"/>
</dbReference>
<dbReference type="InterPro" id="IPR000408">
    <property type="entry name" value="Reg_chr_condens"/>
</dbReference>
<evidence type="ECO:0000256" key="3">
    <source>
        <dbReference type="ARBA" id="ARBA00004906"/>
    </source>
</evidence>
<dbReference type="SUPFAM" id="SSF63748">
    <property type="entry name" value="Tudor/PWWP/MBT"/>
    <property type="match status" value="1"/>
</dbReference>
<dbReference type="PROSITE" id="PS50237">
    <property type="entry name" value="HECT"/>
    <property type="match status" value="1"/>
</dbReference>
<dbReference type="Gene3D" id="3.30.60.90">
    <property type="match status" value="1"/>
</dbReference>
<dbReference type="SMART" id="SM01337">
    <property type="entry name" value="APC10"/>
    <property type="match status" value="1"/>
</dbReference>
<keyword evidence="11" id="KW-0862">Zinc</keyword>
<feature type="repeat" description="RCC1" evidence="14">
    <location>
        <begin position="3032"/>
        <end position="3083"/>
    </location>
</feature>
<dbReference type="SUPFAM" id="SSF50985">
    <property type="entry name" value="RCC1/BLIP-II"/>
    <property type="match status" value="3"/>
</dbReference>
<feature type="repeat" description="RCC1" evidence="14">
    <location>
        <begin position="2980"/>
        <end position="3031"/>
    </location>
</feature>
<dbReference type="InterPro" id="IPR010606">
    <property type="entry name" value="Mib_Herc2"/>
</dbReference>
<comment type="subcellular location">
    <subcellularLocation>
        <location evidence="2">Cytoplasm</location>
    </subcellularLocation>
</comment>
<dbReference type="EC" id="2.3.2.26" evidence="4"/>
<keyword evidence="22" id="KW-1185">Reference proteome</keyword>
<proteinExistence type="predicted"/>
<evidence type="ECO:0000259" key="17">
    <source>
        <dbReference type="PROSITE" id="PS50135"/>
    </source>
</evidence>
<comment type="catalytic activity">
    <reaction evidence="1">
        <text>S-ubiquitinyl-[E2 ubiquitin-conjugating enzyme]-L-cysteine + [acceptor protein]-L-lysine = [E2 ubiquitin-conjugating enzyme]-L-cysteine + N(6)-ubiquitinyl-[acceptor protein]-L-lysine.</text>
        <dbReference type="EC" id="2.3.2.26"/>
    </reaction>
</comment>
<dbReference type="Gene3D" id="2.30.30.30">
    <property type="match status" value="1"/>
</dbReference>
<evidence type="ECO:0000256" key="16">
    <source>
        <dbReference type="SAM" id="MobiDB-lite"/>
    </source>
</evidence>
<dbReference type="Pfam" id="PF06701">
    <property type="entry name" value="MIB_HERC2"/>
    <property type="match status" value="1"/>
</dbReference>
<evidence type="ECO:0000259" key="20">
    <source>
        <dbReference type="PROSITE" id="PS51416"/>
    </source>
</evidence>
<feature type="repeat" description="RCC1" evidence="14">
    <location>
        <begin position="3922"/>
        <end position="3973"/>
    </location>
</feature>
<feature type="repeat" description="RCC1" evidence="14">
    <location>
        <begin position="2769"/>
        <end position="2821"/>
    </location>
</feature>
<dbReference type="Gene3D" id="3.30.2410.10">
    <property type="entry name" value="Hect, E3 ligase catalytic domain"/>
    <property type="match status" value="1"/>
</dbReference>
<feature type="repeat" description="RCC1" evidence="14">
    <location>
        <begin position="2717"/>
        <end position="2768"/>
    </location>
</feature>
<dbReference type="Pfam" id="PF11515">
    <property type="entry name" value="Cul7"/>
    <property type="match status" value="1"/>
</dbReference>
<dbReference type="GO" id="GO:0008270">
    <property type="term" value="F:zinc ion binding"/>
    <property type="evidence" value="ECO:0007669"/>
    <property type="project" value="UniProtKB-KW"/>
</dbReference>
<feature type="region of interest" description="Disordered" evidence="16">
    <location>
        <begin position="3183"/>
        <end position="3206"/>
    </location>
</feature>
<dbReference type="Proteomes" id="UP000007875">
    <property type="component" value="Unassembled WGS sequence"/>
</dbReference>
<sequence>MSSIGSRYILSFAFSFLRRAWRMGEDTDLCTEMLQDTLDSFREFLPATLFDQSQLTPAWIEILERSDKFLRSVACPAASSTRGDIPLSDQQTALNLMLELCIQRGRLGVMLDAVVFLLNLWESRQALPDNRKTRQDTRIPLSTFTHRVLSLKYQDIVCEKSDFMNDNHRVCADELMGKYHLNTYAQQVSVQVLEHLGVLATQVIEAKLISTTNSDSDSNTKLKVYLLLFQIFSASEAGRENDILSKLCVKQVACGIKLTLLLTNNGKIYKLIQTAESCTDWTAELISGHCDEAFIKLSIHADGNHFLALTNEGEVYSCGEGEGGRLGHGDVIMVKKLKKISAFGRVSGRFIIEIACGSNYSAAITDKGELYTWGCGAYGRLGHNDSEDQMLPTRVLGLQSVHVVAVSCGTMDAHTMALSDHGEVWSWGDGDHGKLGLREVDGVKSPRLIEPLSKVGVVAIHCGECFSIAVTKDGNVWLWGKLGSNLFNSEQHWNEPKLVYYQFDIVGVFSVGNMVYLTTNLGKVSGVDLFGTTVTTVRSTDFGGFFSGRIIPGQQQGFAASHSAQFVISMRIPFVVDISLSTFQGIEKILEKVYGSNEHLWTSDVKERVVVSCMQLLQIQLQALLCNDVAKYEAVLKSDLLAKIQSKVVHLASRPDINKATQESAQQCLQVGWRILLPTVGERAAVLLFLLKSPNTASSGQVFMLNLLVQSLLADNHLEKFLENSIQDENEVLLSKKEELEKESDEQELKVRMVERVTRRTKVTQSSKEMGSDFSKEKVSLIQLTEKLIQSIRSETADGLSNLIELKNRTKSSPTHNHSRSSTILKILQQFQTLIFAKVLHGANSPVSNVFLPQGALSLLVKHTALVCHHVIEVVPMAISLMSVSPNHECYITMIEILKRDICGHLFSPLILSLLLLEKQGLLKNLLEQEQNTSILKQLQQLLDLLDNFNRTTKSTNLSTELSWPYDRHKDPTDHGEIIYLFIYAFSEYWQVVKNLNSCQGKQTYNLSGSKLLFIFKSNKSFLLLISLGAKGRDQYPTKKVCLLQYPAVPTPTPPTPPKEEQSFSLLNTEHILAMLLARYYGSTQTMKPTPDEPTANWSSMSIFTSGLQKCNILALNVWKQKSELCATPSIEKDDILHSVSVLHPEVEDFLRHLVGGSKVHNDSNNAAEDFIDIINKTCLAHSLTLPTSYTCDHHVQKIGRLMLACLLKHHDLADAALTLAQHGLDPPQNIIDLCRIVHSFKHSIIFTHQQTKKAYKDICSPIKHRLRFLLFELSPATPNPLLLKRKREIVEPRSRWKQILHKMSSMSTRHRDPMSSPSDKESDVSDSNVDYDVTIANENDDSAKVAAEKLSSSWRDLAEIIQSRDEMDILKHRINGTRMLVKSVSSELEKFAFSEAIDLKKLDEIRATMATWTSNACQSYKGCLEAINLLSRDYLLPSVTHVMMVGWMSCGRLALLPNEKNKRNDVAMVTPLPGLIGDLLLKVRDLKLTQWTMEFTRRTIDDCYITEGVDSHPDSIDKQELVMYPTNSTQQYPPIYRFLLMGLSMLTTQSQHKDEVQRMAGFYFIIRNIMRAAQHGSTKTRKLNETSIRNAFPVIDINSEKPSSKKISPPYGPELAAMMKVNTRVVRGRDWKWRNQDGGVEGVVIGEVEEDGWVRVRWSSGATNSYRMGKEGKYDLQLAKPPEDTHQSNDQIEELDEWSSYQGRVVVVDVSMLEVHMVICSSPWMGCLCVGVNGDAMKRNSVECMSILLHGLVAQNMNDEYLSGLFILTQIEQHWWPTFGFARSIAAPISVKYSFLSKEWIELCLGRFSGLLNHVKFPNRQMTQQIQAIRLLTFAVSSLDEIADLAKMKLFGKVIEILTELLLTMISNDFQKYLQFFFSKKHYYITEPIVSFLPGISLSSSHCHTVAQEIISMIRKLHGQSNWCDVINNYIVTSLKLIPKLAGDNSEEFIKGKFAYSTHPSIMPLYTDYQQAYTALHIISGIEERLRVGGVVRHPVRGVGTIIEITERGIVRVVFGSDIFECPHKLVKPLKSTQFNSEHLDWSPDLTTCCYDMISMVMKQPDADETLGGTRQMYPHDITMSRLRLRIMMSLPFLLSNQSRLRAVMQHSITIVTNDITITEKDELKVSYFHLQPLMHELLETAVSPSPLKPYFGEGEVTLAASSLVDVLVQQIQRSERPHPTYLQCDVTRGSKVTSQTVEPRRTDGVPVHPNQLKEMGFTGPHIKAAYTALRCGPSGSSVQLEAVIGWLLEHSPISDEEENDLSSEPSNSIISKGFLASYAPPLTTSIEAEQQLTIFKKAKDFKNSDDYARYVRDHIEVGMMVCCCRTYEEVEEGDVGQVLRLDRDGIQDLNVQAAWINKGGTYWVRYIHVELIAASTDQTFDSVNESRRSIKVGDKVQVKRSVSVPRYKWGSVRHASVGTVTHFSANGKDVTVDFPQQSHWTGLVSEMELVPLAHDNIACNSCQVSPIVGPLYKCVVCPSFNMCGSCFLTCPHASPRHTFTLMNEPGGLCVHVGPSRVLTNRPRHTTPSTFDNDFRKSISDIEVSSSKRDWYHLVDGDSSTYWQSSDSSGQHSITLSMQPGRLIKLLSLEIDPSDDHYLPSIISVMGGHSQHDLRDLRTINVRPTSRNVLLVSDSLIIHPYIQIYIHKCHNSGINCRIRGLRVQTHPSDVATRSLPTPNSHLSYLASDSDDNDDILTTTGGKRRSRRNSGRQDCAAKVFVWGLNDKDQLGGLKGSKHKTPVASRDLQMLKVIQVMGGSKSLFALTYDGQVYSCGESTSGRLGLGQVTGSVARLTKISFPIHIAKIAVHSGGRHAMALSVDGRVFSWGDGEEGKLGHGSRADSLTPRRIETFPERFIQDISCGSSHSAAIGSSGTLYTWGHGMYGRLGHGNNHTLLKPKPVQALSGQFVVMVACGSRDAQTLCLTQEGLVYSWGDGDFGKLGRGGSDGCCSPKLVERLTGQGVVKIECGAQFSLALSHNGLVWTWGKGDYFRLGHGSDQHVRRPQVVEGLREHKIVDVAVGALHCLALNGEGQVFAWGDNDHGQQGNGGTTVNRKPMKVHGLDGIKITKIACGSSHSIAFALTTYEGQQIEPIHFNEAVDKLGAGYVGRSVRSIKHEKQLSNWDDQRRFPGICSKNSSTRATLVQILLPIVTGSTGNQALEYLLQTLQIYMARSLIAHALTPTKPTHPPVNMGPSSSSQGGHHLETGMSHENVKKNLKKNLTNEDIFISLNITHFVLQTSAEPSFLRPSMSVHSSSEISSLVAETISTPEEIAPPTPQKELSEEGGEVAGGGDGEVYLGPQTVFFSNSPPPKFFFMVHKISTHLTPNYPQMGRLLLERCVSELERVTHSMETMAGEMKPVVKESAHPYPDDDYSEGVVKIKGAEMLSITFDRQCSTERRHDTLTFSDVSGFKTYAVLSGGEWSDWSQPLKLPTNEFHWKFKSDGSVNGWGWKFTAQPTVPLSGLTTDDITMSDRRVFDNPSFPFLIRLFEIFRTADHQSESWIHLKSSVVNEVVTSFTSCLRYTCFGTDQRIWLLKTIKWMVTHRRPISKTLFEGSHSSGTSHVTQYNKLLPELTQMLKTQYDYEEPLVRSGKQVLYSPFFSELSTLCCEIKCDEVLSSSELQMAGFLQYCLAYRTMKALFDRTTFPPKFLEQVSSKIEEVCGEDEDRSLNQHENNMVFTQQIDEQLVMWINKRPDDWTLSWAGSGSIFGWGHNHRGQLGGPEGAKVKIPIPCASVAALQPVQLVGGEQTLFAVTGEGRVYATGYGAGGRLGIGSNDSVSIPTLIESIQHVQITQVSVNAGGKHILALSNEGEVYSWGEGVDGKLGHGNRTALDHPRIIESLRGDHIIRVATGGSHSAAINSAGGLYTWGKGRYGRLGHEDSEDQLRPKLVAALKDNVVVDVACGNGDAQTLCITGGMGATNVVWSWGDGDYGKLGRGGSDGCKVPAIIDTLVGKNITKVACGSQFSVALSKSGAVFTWGKGDYYRLGHGSDEHVRRPKVVEALRGLKVVEVSVGSLHCIAAVENGDVYTWGDNDEGQIGDGSTQARQMPRLVAALQGHHITHVACGSAHTVAWSLPSESHKVDKRRRTGAKLPEHVPLEYNLLQNIPFTELRNRLVVLTQFSDLLCSVIPFLPLHQAPCDVTDTTDTPLPIDQLRSMLVSSGKELFFKKVVQSSMIRDKQHGPIIEINRIQVKRHREKGGLAGPNGSKSVFGQAFQKMETLLPDSVLLPHRIWKVKFLGESVDDCGGGYSESITEICDELQNGSVPLLSITPNGRDESGANRDCFIFNSAASSDVHIRMFKFLGLLIGIAMRTGSPLSINLAEPVWKQLASIKPCLKDITEIDKHFVPKSMYIRDCEPHELDNMQMPFTTYSACGKEISLSSTHQTVNAQNRNEYIRLAIQYRLHEFDQMVAAVREGMACVVPVPLLSLFTASELETTVCGSPDIPLHLLKSVSTCKGVPPNDELIQWFWETLETFTDEERSLFLRFVWGRTRLPRSIADFRGRDFVIQVPDKYHPPDHYLPESYTCFFMLKLPRYSCKPVLAEKLKYAIHFCKSIDTDDYARIDILDFEAAND</sequence>
<feature type="repeat" description="RCC1" evidence="14">
    <location>
        <begin position="3812"/>
        <end position="3863"/>
    </location>
</feature>
<feature type="repeat" description="RCC1" evidence="14">
    <location>
        <begin position="3758"/>
        <end position="3811"/>
    </location>
</feature>
<dbReference type="InParanoid" id="H2Z2M8"/>
<dbReference type="PANTHER" id="PTHR22870">
    <property type="entry name" value="REGULATOR OF CHROMOSOME CONDENSATION"/>
    <property type="match status" value="1"/>
</dbReference>
<evidence type="ECO:0000259" key="19">
    <source>
        <dbReference type="PROSITE" id="PS51284"/>
    </source>
</evidence>
<evidence type="ECO:0000256" key="12">
    <source>
        <dbReference type="PROSITE-ProRule" id="PRU00104"/>
    </source>
</evidence>
<feature type="region of interest" description="Disordered" evidence="16">
    <location>
        <begin position="1302"/>
        <end position="1327"/>
    </location>
</feature>
<evidence type="ECO:0000256" key="10">
    <source>
        <dbReference type="ARBA" id="ARBA00022786"/>
    </source>
</evidence>
<feature type="compositionally biased region" description="Basic and acidic residues" evidence="16">
    <location>
        <begin position="1310"/>
        <end position="1324"/>
    </location>
</feature>
<dbReference type="InterPro" id="IPR043145">
    <property type="entry name" value="Znf_ZZ_sf"/>
</dbReference>
<evidence type="ECO:0000256" key="1">
    <source>
        <dbReference type="ARBA" id="ARBA00000885"/>
    </source>
</evidence>
<dbReference type="SMART" id="SM00119">
    <property type="entry name" value="HECTc"/>
    <property type="match status" value="1"/>
</dbReference>
<evidence type="ECO:0000256" key="13">
    <source>
        <dbReference type="PROSITE-ProRule" id="PRU00228"/>
    </source>
</evidence>
<keyword evidence="9 13" id="KW-0863">Zinc-finger</keyword>
<evidence type="ECO:0000256" key="8">
    <source>
        <dbReference type="ARBA" id="ARBA00022737"/>
    </source>
</evidence>
<dbReference type="PROSITE" id="PS51284">
    <property type="entry name" value="DOC"/>
    <property type="match status" value="1"/>
</dbReference>
<dbReference type="SUPFAM" id="SSF56204">
    <property type="entry name" value="Hect, E3 ligase catalytic domain"/>
    <property type="match status" value="1"/>
</dbReference>
<dbReference type="OMA" id="WRNHGST"/>
<feature type="domain" description="ZZ-type" evidence="17">
    <location>
        <begin position="2456"/>
        <end position="2509"/>
    </location>
</feature>
<feature type="repeat" description="RCC1" evidence="14">
    <location>
        <begin position="2822"/>
        <end position="2873"/>
    </location>
</feature>
<feature type="domain" description="HECT" evidence="18">
    <location>
        <begin position="4225"/>
        <end position="4560"/>
    </location>
</feature>
<dbReference type="InterPro" id="IPR000569">
    <property type="entry name" value="HECT_dom"/>
</dbReference>
<evidence type="ECO:0000256" key="2">
    <source>
        <dbReference type="ARBA" id="ARBA00004496"/>
    </source>
</evidence>
<dbReference type="GO" id="GO:0016567">
    <property type="term" value="P:protein ubiquitination"/>
    <property type="evidence" value="ECO:0007669"/>
    <property type="project" value="UniProtKB-UniPathway"/>
</dbReference>
<dbReference type="Gene3D" id="2.130.10.30">
    <property type="entry name" value="Regulator of chromosome condensation 1/beta-lactamase-inhibitor protein II"/>
    <property type="match status" value="3"/>
</dbReference>
<dbReference type="Pfam" id="PF03256">
    <property type="entry name" value="ANAPC10"/>
    <property type="match status" value="1"/>
</dbReference>
<dbReference type="GO" id="GO:0016020">
    <property type="term" value="C:membrane"/>
    <property type="evidence" value="ECO:0007669"/>
    <property type="project" value="TreeGrafter"/>
</dbReference>
<dbReference type="SUPFAM" id="SSF57850">
    <property type="entry name" value="RING/U-box"/>
    <property type="match status" value="1"/>
</dbReference>
<reference evidence="22" key="1">
    <citation type="submission" date="2003-08" db="EMBL/GenBank/DDBJ databases">
        <authorList>
            <person name="Birren B."/>
            <person name="Nusbaum C."/>
            <person name="Abebe A."/>
            <person name="Abouelleil A."/>
            <person name="Adekoya E."/>
            <person name="Ait-zahra M."/>
            <person name="Allen N."/>
            <person name="Allen T."/>
            <person name="An P."/>
            <person name="Anderson M."/>
            <person name="Anderson S."/>
            <person name="Arachchi H."/>
            <person name="Armbruster J."/>
            <person name="Bachantsang P."/>
            <person name="Baldwin J."/>
            <person name="Barry A."/>
            <person name="Bayul T."/>
            <person name="Blitshsteyn B."/>
            <person name="Bloom T."/>
            <person name="Blye J."/>
            <person name="Boguslavskiy L."/>
            <person name="Borowsky M."/>
            <person name="Boukhgalter B."/>
            <person name="Brunache A."/>
            <person name="Butler J."/>
            <person name="Calixte N."/>
            <person name="Calvo S."/>
            <person name="Camarata J."/>
            <person name="Campo K."/>
            <person name="Chang J."/>
            <person name="Cheshatsang Y."/>
            <person name="Citroen M."/>
            <person name="Collymore A."/>
            <person name="Considine T."/>
            <person name="Cook A."/>
            <person name="Cooke P."/>
            <person name="Corum B."/>
            <person name="Cuomo C."/>
            <person name="David R."/>
            <person name="Dawoe T."/>
            <person name="Degray S."/>
            <person name="Dodge S."/>
            <person name="Dooley K."/>
            <person name="Dorje P."/>
            <person name="Dorjee K."/>
            <person name="Dorris L."/>
            <person name="Duffey N."/>
            <person name="Dupes A."/>
            <person name="Elkins T."/>
            <person name="Engels R."/>
            <person name="Erickson J."/>
            <person name="Farina A."/>
            <person name="Faro S."/>
            <person name="Ferreira P."/>
            <person name="Fischer H."/>
            <person name="Fitzgerald M."/>
            <person name="Foley K."/>
            <person name="Gage D."/>
            <person name="Galagan J."/>
            <person name="Gearin G."/>
            <person name="Gnerre S."/>
            <person name="Gnirke A."/>
            <person name="Goyette A."/>
            <person name="Graham J."/>
            <person name="Grandbois E."/>
            <person name="Gyaltsen K."/>
            <person name="Hafez N."/>
            <person name="Hagopian D."/>
            <person name="Hagos B."/>
            <person name="Hall J."/>
            <person name="Hatcher B."/>
            <person name="Heller A."/>
            <person name="Higgins H."/>
            <person name="Honan T."/>
            <person name="Horn A."/>
            <person name="Houde N."/>
            <person name="Hughes L."/>
            <person name="Hulme W."/>
            <person name="Husby E."/>
            <person name="Iliev I."/>
            <person name="Jaffe D."/>
            <person name="Jones C."/>
            <person name="Kamal M."/>
            <person name="Kamat A."/>
            <person name="Kamvysselis M."/>
            <person name="Karlsson E."/>
            <person name="Kells C."/>
            <person name="Kieu A."/>
            <person name="Kisner P."/>
            <person name="Kodira C."/>
            <person name="Kulbokas E."/>
            <person name="Labutti K."/>
            <person name="Lama D."/>
            <person name="Landers T."/>
            <person name="Leger J."/>
            <person name="Levine S."/>
            <person name="Lewis D."/>
            <person name="Lewis T."/>
            <person name="Lindblad-toh K."/>
            <person name="Liu X."/>
            <person name="Lokyitsang T."/>
            <person name="Lokyitsang Y."/>
            <person name="Lucien O."/>
            <person name="Lui A."/>
            <person name="Ma L.J."/>
            <person name="Mabbitt R."/>
            <person name="Macdonald J."/>
            <person name="Maclean C."/>
            <person name="Major J."/>
            <person name="Manning J."/>
            <person name="Marabella R."/>
            <person name="Maru K."/>
            <person name="Matthews C."/>
            <person name="Mauceli E."/>
            <person name="Mccarthy M."/>
            <person name="Mcdonough S."/>
            <person name="Mcghee T."/>
            <person name="Meldrim J."/>
            <person name="Meneus L."/>
            <person name="Mesirov J."/>
            <person name="Mihalev A."/>
            <person name="Mihova T."/>
            <person name="Mikkelsen T."/>
            <person name="Mlenga V."/>
            <person name="Moru K."/>
            <person name="Mozes J."/>
            <person name="Mulrain L."/>
            <person name="Munson G."/>
            <person name="Naylor J."/>
            <person name="Newes C."/>
            <person name="Nguyen C."/>
            <person name="Nguyen N."/>
            <person name="Nguyen T."/>
            <person name="Nicol R."/>
            <person name="Nielsen C."/>
            <person name="Nizzari M."/>
            <person name="Norbu C."/>
            <person name="Norbu N."/>
            <person name="O'donnell P."/>
            <person name="Okoawo O."/>
            <person name="O'leary S."/>
            <person name="Omotosho B."/>
            <person name="O'neill K."/>
            <person name="Osman S."/>
            <person name="Parker S."/>
            <person name="Perrin D."/>
            <person name="Phunkhang P."/>
            <person name="Piqani B."/>
            <person name="Purcell S."/>
            <person name="Rachupka T."/>
            <person name="Ramasamy U."/>
            <person name="Rameau R."/>
            <person name="Ray V."/>
            <person name="Raymond C."/>
            <person name="Retta R."/>
            <person name="Richardson S."/>
            <person name="Rise C."/>
            <person name="Rodriguez J."/>
            <person name="Rogers J."/>
            <person name="Rogov P."/>
            <person name="Rutman M."/>
            <person name="Schupbach R."/>
            <person name="Seaman C."/>
            <person name="Settipalli S."/>
            <person name="Sharpe T."/>
            <person name="Sheridan J."/>
            <person name="Sherpa N."/>
            <person name="Shi J."/>
            <person name="Smirnov S."/>
            <person name="Smith C."/>
            <person name="Sougnez C."/>
            <person name="Spencer B."/>
            <person name="Stalker J."/>
            <person name="Stange-thomann N."/>
            <person name="Stavropoulos S."/>
            <person name="Stetson K."/>
            <person name="Stone C."/>
            <person name="Stone S."/>
            <person name="Stubbs M."/>
            <person name="Talamas J."/>
            <person name="Tchuinga P."/>
            <person name="Tenzing P."/>
            <person name="Tesfaye S."/>
            <person name="Theodore J."/>
            <person name="Thoulutsang Y."/>
            <person name="Topham K."/>
            <person name="Towey S."/>
            <person name="Tsamla T."/>
            <person name="Tsomo N."/>
            <person name="Vallee D."/>
            <person name="Vassiliev H."/>
            <person name="Venkataraman V."/>
            <person name="Vinson J."/>
            <person name="Vo A."/>
            <person name="Wade C."/>
            <person name="Wang S."/>
            <person name="Wangchuk T."/>
            <person name="Wangdi T."/>
            <person name="Whittaker C."/>
            <person name="Wilkinson J."/>
            <person name="Wu Y."/>
            <person name="Wyman D."/>
            <person name="Yadav S."/>
            <person name="Yang S."/>
            <person name="Yang X."/>
            <person name="Yeager S."/>
            <person name="Yee E."/>
            <person name="Young G."/>
            <person name="Zainoun J."/>
            <person name="Zembeck L."/>
            <person name="Zimmer A."/>
            <person name="Zody M."/>
            <person name="Lander E."/>
        </authorList>
    </citation>
    <scope>NUCLEOTIDE SEQUENCE [LARGE SCALE GENOMIC DNA]</scope>
</reference>
<evidence type="ECO:0000256" key="14">
    <source>
        <dbReference type="PROSITE-ProRule" id="PRU00235"/>
    </source>
</evidence>
<dbReference type="PROSITE" id="PS50135">
    <property type="entry name" value="ZF_ZZ_2"/>
    <property type="match status" value="1"/>
</dbReference>
<dbReference type="InterPro" id="IPR021097">
    <property type="entry name" value="CPH_domain"/>
</dbReference>
<feature type="region of interest" description="Disordered" evidence="16">
    <location>
        <begin position="3266"/>
        <end position="3293"/>
    </location>
</feature>
<dbReference type="GO" id="GO:0005737">
    <property type="term" value="C:cytoplasm"/>
    <property type="evidence" value="ECO:0007669"/>
    <property type="project" value="UniProtKB-SubCell"/>
</dbReference>
<feature type="repeat" description="RCC1" evidence="14">
    <location>
        <begin position="4026"/>
        <end position="4077"/>
    </location>
</feature>
<feature type="coiled-coil region" evidence="15">
    <location>
        <begin position="723"/>
        <end position="757"/>
    </location>
</feature>
<keyword evidence="6" id="KW-0808">Transferase</keyword>
<dbReference type="STRING" id="51511.ENSCSAVP00000011840"/>
<dbReference type="CDD" id="cd00078">
    <property type="entry name" value="HECTc"/>
    <property type="match status" value="1"/>
</dbReference>
<dbReference type="Gene3D" id="3.90.1750.10">
    <property type="entry name" value="Hect, E3 ligase catalytic domains"/>
    <property type="match status" value="1"/>
</dbReference>
<dbReference type="InterPro" id="IPR006624">
    <property type="entry name" value="Beta-propeller_rpt_TECPR"/>
</dbReference>
<dbReference type="InterPro" id="IPR037252">
    <property type="entry name" value="Mib_Herc2_sf"/>
</dbReference>
<dbReference type="SMART" id="SM00706">
    <property type="entry name" value="TECPR"/>
    <property type="match status" value="6"/>
</dbReference>
<dbReference type="PANTHER" id="PTHR22870:SF398">
    <property type="entry name" value="E3 UBIQUITIN-PROTEIN LIGASE HERC2"/>
    <property type="match status" value="1"/>
</dbReference>
<dbReference type="Pfam" id="PF00569">
    <property type="entry name" value="ZZ"/>
    <property type="match status" value="1"/>
</dbReference>
<dbReference type="Ensembl" id="ENSCSAVT00000011978.1">
    <property type="protein sequence ID" value="ENSCSAVP00000011840.1"/>
    <property type="gene ID" value="ENSCSAVG00000006946.1"/>
</dbReference>
<feature type="repeat" description="RCC1" evidence="14">
    <location>
        <begin position="2928"/>
        <end position="2979"/>
    </location>
</feature>
<reference evidence="21" key="3">
    <citation type="submission" date="2025-09" db="UniProtKB">
        <authorList>
            <consortium name="Ensembl"/>
        </authorList>
    </citation>
    <scope>IDENTIFICATION</scope>
</reference>
<comment type="pathway">
    <text evidence="3">Protein modification; protein ubiquitination.</text>
</comment>
<feature type="repeat" description="RCC1" evidence="14">
    <location>
        <begin position="422"/>
        <end position="473"/>
    </location>
</feature>
<dbReference type="Pfam" id="PF25390">
    <property type="entry name" value="WD40_RLD"/>
    <property type="match status" value="2"/>
</dbReference>
<dbReference type="Gene3D" id="2.30.30.40">
    <property type="entry name" value="SH3 Domains"/>
    <property type="match status" value="1"/>
</dbReference>
<dbReference type="InterPro" id="IPR008979">
    <property type="entry name" value="Galactose-bd-like_sf"/>
</dbReference>
<dbReference type="InterPro" id="IPR004939">
    <property type="entry name" value="APC_su10/DOC_dom"/>
</dbReference>
<dbReference type="PROSITE" id="PS50012">
    <property type="entry name" value="RCC1_3"/>
    <property type="match status" value="17"/>
</dbReference>
<feature type="repeat" description="RCC1" evidence="14">
    <location>
        <begin position="3974"/>
        <end position="4025"/>
    </location>
</feature>
<dbReference type="InterPro" id="IPR051210">
    <property type="entry name" value="Ub_ligase/GEF_domain"/>
</dbReference>
<dbReference type="Pfam" id="PF00415">
    <property type="entry name" value="RCC1"/>
    <property type="match status" value="6"/>
</dbReference>
<evidence type="ECO:0000256" key="9">
    <source>
        <dbReference type="ARBA" id="ARBA00022771"/>
    </source>
</evidence>
<protein>
    <recommendedName>
        <fullName evidence="4">HECT-type E3 ubiquitin transferase</fullName>
        <ecNumber evidence="4">2.3.2.26</ecNumber>
    </recommendedName>
</protein>
<name>H2Z2M8_CIOSA</name>
<dbReference type="Pfam" id="PF00632">
    <property type="entry name" value="HECT"/>
    <property type="match status" value="1"/>
</dbReference>
<dbReference type="GeneTree" id="ENSGT00940000154975"/>
<organism evidence="21 22">
    <name type="scientific">Ciona savignyi</name>
    <name type="common">Pacific transparent sea squirt</name>
    <dbReference type="NCBI Taxonomy" id="51511"/>
    <lineage>
        <taxon>Eukaryota</taxon>
        <taxon>Metazoa</taxon>
        <taxon>Chordata</taxon>
        <taxon>Tunicata</taxon>
        <taxon>Ascidiacea</taxon>
        <taxon>Phlebobranchia</taxon>
        <taxon>Cionidae</taxon>
        <taxon>Ciona</taxon>
    </lineage>
</organism>
<dbReference type="InterPro" id="IPR058923">
    <property type="entry name" value="RCC1-like_dom"/>
</dbReference>
<feature type="active site" description="Glycyl thioester intermediate" evidence="12">
    <location>
        <position position="4528"/>
    </location>
</feature>
<dbReference type="InterPro" id="IPR000433">
    <property type="entry name" value="Znf_ZZ"/>
</dbReference>
<dbReference type="SMART" id="SM00291">
    <property type="entry name" value="ZnF_ZZ"/>
    <property type="match status" value="1"/>
</dbReference>
<feature type="region of interest" description="Disordered" evidence="16">
    <location>
        <begin position="2194"/>
        <end position="2213"/>
    </location>
</feature>
<keyword evidence="15" id="KW-0175">Coiled coil</keyword>
<evidence type="ECO:0000313" key="22">
    <source>
        <dbReference type="Proteomes" id="UP000007875"/>
    </source>
</evidence>
<feature type="domain" description="DOC" evidence="19">
    <location>
        <begin position="2513"/>
        <end position="2691"/>
    </location>
</feature>
<keyword evidence="10 12" id="KW-0833">Ubl conjugation pathway</keyword>
<keyword evidence="5" id="KW-0963">Cytoplasm</keyword>
<dbReference type="HOGENOM" id="CLU_000101_0_0_1"/>
<dbReference type="InterPro" id="IPR009091">
    <property type="entry name" value="RCC1/BLIP-II"/>
</dbReference>
<feature type="repeat" description="RCC1" evidence="14">
    <location>
        <begin position="2874"/>
        <end position="2925"/>
    </location>
</feature>
<evidence type="ECO:0000259" key="18">
    <source>
        <dbReference type="PROSITE" id="PS50237"/>
    </source>
</evidence>
<evidence type="ECO:0000256" key="6">
    <source>
        <dbReference type="ARBA" id="ARBA00022679"/>
    </source>
</evidence>
<evidence type="ECO:0000256" key="11">
    <source>
        <dbReference type="ARBA" id="ARBA00022833"/>
    </source>
</evidence>
<feature type="domain" description="MIB/HERC2" evidence="20">
    <location>
        <begin position="1612"/>
        <end position="1683"/>
    </location>
</feature>
<feature type="repeat" description="RCC1" evidence="14">
    <location>
        <begin position="313"/>
        <end position="367"/>
    </location>
</feature>
<dbReference type="PROSITE" id="PS00626">
    <property type="entry name" value="RCC1_2"/>
    <property type="match status" value="2"/>
</dbReference>
<feature type="repeat" description="RCC1" evidence="14">
    <location>
        <begin position="3706"/>
        <end position="3757"/>
    </location>
</feature>
<evidence type="ECO:0000256" key="15">
    <source>
        <dbReference type="SAM" id="Coils"/>
    </source>
</evidence>
<dbReference type="PRINTS" id="PR00633">
    <property type="entry name" value="RCCNDNSATION"/>
</dbReference>
<accession>H2Z2M8</accession>
<evidence type="ECO:0000256" key="7">
    <source>
        <dbReference type="ARBA" id="ARBA00022723"/>
    </source>
</evidence>
<dbReference type="SUPFAM" id="SSF159034">
    <property type="entry name" value="Mib/herc2 domain-like"/>
    <property type="match status" value="1"/>
</dbReference>
<keyword evidence="7" id="KW-0479">Metal-binding</keyword>
<feature type="repeat" description="RCC1" evidence="14">
    <location>
        <begin position="3864"/>
        <end position="3915"/>
    </location>
</feature>
<evidence type="ECO:0000256" key="4">
    <source>
        <dbReference type="ARBA" id="ARBA00012485"/>
    </source>
</evidence>
<dbReference type="UniPathway" id="UPA00143"/>
<evidence type="ECO:0000313" key="21">
    <source>
        <dbReference type="Ensembl" id="ENSCSAVP00000011840.1"/>
    </source>
</evidence>
<dbReference type="InterPro" id="IPR014722">
    <property type="entry name" value="Rib_uL2_dom2"/>
</dbReference>
<dbReference type="Gene3D" id="2.60.120.260">
    <property type="entry name" value="Galactose-binding domain-like"/>
    <property type="match status" value="1"/>
</dbReference>
<dbReference type="SUPFAM" id="SSF49785">
    <property type="entry name" value="Galactose-binding domain-like"/>
    <property type="match status" value="1"/>
</dbReference>
<reference evidence="21" key="2">
    <citation type="submission" date="2025-08" db="UniProtKB">
        <authorList>
            <consortium name="Ensembl"/>
        </authorList>
    </citation>
    <scope>IDENTIFICATION</scope>
</reference>
<dbReference type="PROSITE" id="PS51416">
    <property type="entry name" value="MIB_HERC2"/>
    <property type="match status" value="1"/>
</dbReference>
<evidence type="ECO:0000256" key="5">
    <source>
        <dbReference type="ARBA" id="ARBA00022490"/>
    </source>
</evidence>
<feature type="repeat" description="RCC1" evidence="14">
    <location>
        <begin position="368"/>
        <end position="419"/>
    </location>
</feature>
<dbReference type="eggNOG" id="KOG1426">
    <property type="taxonomic scope" value="Eukaryota"/>
</dbReference>